<protein>
    <submittedName>
        <fullName evidence="4">Uncharacterized protein</fullName>
    </submittedName>
</protein>
<name>A0A553NAU4_TIGCA</name>
<gene>
    <name evidence="4" type="ORF">TCAL_03548</name>
</gene>
<dbReference type="AlphaFoldDB" id="A0A553NAU4"/>
<dbReference type="InterPro" id="IPR048385">
    <property type="entry name" value="Med15_central"/>
</dbReference>
<accession>A0A553NAU4</accession>
<feature type="domain" description="ARC105/Med15 mediator subunit central" evidence="2">
    <location>
        <begin position="234"/>
        <end position="344"/>
    </location>
</feature>
<evidence type="ECO:0000259" key="2">
    <source>
        <dbReference type="Pfam" id="PF21538"/>
    </source>
</evidence>
<organism evidence="4 5">
    <name type="scientific">Tigriopus californicus</name>
    <name type="common">Marine copepod</name>
    <dbReference type="NCBI Taxonomy" id="6832"/>
    <lineage>
        <taxon>Eukaryota</taxon>
        <taxon>Metazoa</taxon>
        <taxon>Ecdysozoa</taxon>
        <taxon>Arthropoda</taxon>
        <taxon>Crustacea</taxon>
        <taxon>Multicrustacea</taxon>
        <taxon>Hexanauplia</taxon>
        <taxon>Copepoda</taxon>
        <taxon>Harpacticoida</taxon>
        <taxon>Harpacticidae</taxon>
        <taxon>Tigriopus</taxon>
    </lineage>
</organism>
<evidence type="ECO:0000256" key="1">
    <source>
        <dbReference type="SAM" id="MobiDB-lite"/>
    </source>
</evidence>
<feature type="compositionally biased region" description="Low complexity" evidence="1">
    <location>
        <begin position="23"/>
        <end position="32"/>
    </location>
</feature>
<evidence type="ECO:0000259" key="3">
    <source>
        <dbReference type="Pfam" id="PF21539"/>
    </source>
</evidence>
<dbReference type="Pfam" id="PF21538">
    <property type="entry name" value="Med15_M"/>
    <property type="match status" value="1"/>
</dbReference>
<reference evidence="4 5" key="1">
    <citation type="journal article" date="2018" name="Nat. Ecol. Evol.">
        <title>Genomic signatures of mitonuclear coevolution across populations of Tigriopus californicus.</title>
        <authorList>
            <person name="Barreto F.S."/>
            <person name="Watson E.T."/>
            <person name="Lima T.G."/>
            <person name="Willett C.S."/>
            <person name="Edmands S."/>
            <person name="Li W."/>
            <person name="Burton R.S."/>
        </authorList>
    </citation>
    <scope>NUCLEOTIDE SEQUENCE [LARGE SCALE GENOMIC DNA]</scope>
    <source>
        <strain evidence="4 5">San Diego</strain>
    </source>
</reference>
<dbReference type="STRING" id="6832.A0A553NAU4"/>
<feature type="region of interest" description="Disordered" evidence="1">
    <location>
        <begin position="194"/>
        <end position="234"/>
    </location>
</feature>
<dbReference type="OMA" id="LRIMISR"/>
<comment type="caution">
    <text evidence="4">The sequence shown here is derived from an EMBL/GenBank/DDBJ whole genome shotgun (WGS) entry which is preliminary data.</text>
</comment>
<dbReference type="InterPro" id="IPR048386">
    <property type="entry name" value="Med15_C"/>
</dbReference>
<dbReference type="EMBL" id="VCGU01000458">
    <property type="protein sequence ID" value="TRY62566.1"/>
    <property type="molecule type" value="Genomic_DNA"/>
</dbReference>
<feature type="compositionally biased region" description="Polar residues" evidence="1">
    <location>
        <begin position="218"/>
        <end position="234"/>
    </location>
</feature>
<feature type="domain" description="ARC105/Med15 mediator subunit C-terminal" evidence="3">
    <location>
        <begin position="371"/>
        <end position="479"/>
    </location>
</feature>
<feature type="region of interest" description="Disordered" evidence="1">
    <location>
        <begin position="1"/>
        <end position="40"/>
    </location>
</feature>
<dbReference type="Pfam" id="PF21539">
    <property type="entry name" value="Med15_C"/>
    <property type="match status" value="1"/>
</dbReference>
<evidence type="ECO:0000313" key="5">
    <source>
        <dbReference type="Proteomes" id="UP000318571"/>
    </source>
</evidence>
<dbReference type="Proteomes" id="UP000318571">
    <property type="component" value="Chromosome 10"/>
</dbReference>
<proteinExistence type="predicted"/>
<evidence type="ECO:0000313" key="4">
    <source>
        <dbReference type="EMBL" id="TRY62566.1"/>
    </source>
</evidence>
<sequence>MMGDHRHASMSLVTQPEEPKMMPQHPVPQQQLGPGGGGPVGVQGLPHGGRMPVSSQSMMSMQPQPGQMGMQHIIRPGMNPGNNPAASQLQQRLLANRGMPGPGNPMMTNLPPNMAPRGINMGQMMPNRMGNMGGMGPAQPMGNPMMNQTSMGPSMGQRAPPPMYNVSPHIMTPGGSPANMGMMSQSPVAGQYIHSPQQAPIPSPAGGGGPRSMAPSPLSSANTPNPQDTSSTQDEQAYLEKVRQLAKYIEPLRIMISRIGSSDQVKLDKMKKLLDILSNPNKRMPIETLKKCEDVLVRLKLDTEVRPESTVNPLLEAVYNLRTSSKTQSVHLNHTLQRTFGAPLEALYGPEISLPPLPKRRRVEEESPSDIPHILQGEVARLQSHFKVQLDQSQPTQHVGQVNLTCQLEDPNLPSVPPISVTIPEDYPDVPPICDADLTEYFATPFLQRVQTALTSRLSKMPPNFTLSQLLSAWEFSVRSACSPKPNHVTIGTAIFGM</sequence>
<keyword evidence="5" id="KW-1185">Reference proteome</keyword>